<dbReference type="EMBL" id="AQHV01000025">
    <property type="protein sequence ID" value="KKB47596.1"/>
    <property type="molecule type" value="Genomic_DNA"/>
</dbReference>
<dbReference type="CDD" id="cd06171">
    <property type="entry name" value="Sigma70_r4"/>
    <property type="match status" value="1"/>
</dbReference>
<feature type="domain" description="RNA polymerase sigma-70 region 2" evidence="5">
    <location>
        <begin position="41"/>
        <end position="96"/>
    </location>
</feature>
<dbReference type="InterPro" id="IPR007627">
    <property type="entry name" value="RNA_pol_sigma70_r2"/>
</dbReference>
<evidence type="ECO:0000259" key="5">
    <source>
        <dbReference type="Pfam" id="PF04542"/>
    </source>
</evidence>
<dbReference type="SUPFAM" id="SSF88659">
    <property type="entry name" value="Sigma3 and sigma4 domains of RNA polymerase sigma factors"/>
    <property type="match status" value="1"/>
</dbReference>
<dbReference type="HOGENOM" id="CLU_047691_4_0_10"/>
<comment type="similarity">
    <text evidence="1">Belongs to the sigma-70 factor family. ECF subfamily.</text>
</comment>
<dbReference type="Gene3D" id="1.10.1740.10">
    <property type="match status" value="1"/>
</dbReference>
<dbReference type="GO" id="GO:0003677">
    <property type="term" value="F:DNA binding"/>
    <property type="evidence" value="ECO:0007669"/>
    <property type="project" value="InterPro"/>
</dbReference>
<dbReference type="InterPro" id="IPR036388">
    <property type="entry name" value="WH-like_DNA-bd_sf"/>
</dbReference>
<dbReference type="PANTHER" id="PTHR43133:SF46">
    <property type="entry name" value="RNA POLYMERASE SIGMA-70 FACTOR ECF SUBFAMILY"/>
    <property type="match status" value="1"/>
</dbReference>
<accession>A0A0F5IPZ0</accession>
<dbReference type="NCBIfam" id="TIGR02985">
    <property type="entry name" value="Sig70_bacteroi1"/>
    <property type="match status" value="1"/>
</dbReference>
<dbReference type="Proteomes" id="UP000033047">
    <property type="component" value="Unassembled WGS sequence"/>
</dbReference>
<dbReference type="InterPro" id="IPR013249">
    <property type="entry name" value="RNA_pol_sigma70_r4_t2"/>
</dbReference>
<dbReference type="InterPro" id="IPR014327">
    <property type="entry name" value="RNA_pol_sigma70_bacteroid"/>
</dbReference>
<keyword evidence="3" id="KW-0731">Sigma factor</keyword>
<dbReference type="InterPro" id="IPR039425">
    <property type="entry name" value="RNA_pol_sigma-70-like"/>
</dbReference>
<dbReference type="InterPro" id="IPR013325">
    <property type="entry name" value="RNA_pol_sigma_r2"/>
</dbReference>
<evidence type="ECO:0000313" key="8">
    <source>
        <dbReference type="Proteomes" id="UP000033047"/>
    </source>
</evidence>
<keyword evidence="4" id="KW-0804">Transcription</keyword>
<evidence type="ECO:0000313" key="7">
    <source>
        <dbReference type="EMBL" id="KKB47596.1"/>
    </source>
</evidence>
<sequence>MKEKEKEISSIDSLFWRIAIKDDEIAFRTLFFQFFSPLCVFAHRYIDRWETCEDIVQETFFKIWKNRKNIEINTSSRNFLITSVKNTCIDFLRKQETEQNWQQKEIENNTSWYTSGDIYSTIELEQMLSAALAKLPDNIRIVFEKNRFEGMTYAEIAVEHNISVKTVEAYMTKALKHLRVELKDYLPLIILLLW</sequence>
<evidence type="ECO:0000256" key="4">
    <source>
        <dbReference type="ARBA" id="ARBA00023163"/>
    </source>
</evidence>
<dbReference type="PATRIC" id="fig|927665.4.peg.4573"/>
<dbReference type="GO" id="GO:0016987">
    <property type="term" value="F:sigma factor activity"/>
    <property type="evidence" value="ECO:0007669"/>
    <property type="project" value="UniProtKB-KW"/>
</dbReference>
<dbReference type="RefSeq" id="WP_046147440.1">
    <property type="nucleotide sequence ID" value="NZ_KQ033913.1"/>
</dbReference>
<dbReference type="STRING" id="927665.HMPREF1535_04453"/>
<comment type="caution">
    <text evidence="7">The sequence shown here is derived from an EMBL/GenBank/DDBJ whole genome shotgun (WGS) entry which is preliminary data.</text>
</comment>
<dbReference type="Gene3D" id="1.10.10.10">
    <property type="entry name" value="Winged helix-like DNA-binding domain superfamily/Winged helix DNA-binding domain"/>
    <property type="match status" value="1"/>
</dbReference>
<evidence type="ECO:0000259" key="6">
    <source>
        <dbReference type="Pfam" id="PF08281"/>
    </source>
</evidence>
<dbReference type="AlphaFoldDB" id="A0A0F5IPZ0"/>
<name>A0A0F5IPZ0_9BACT</name>
<dbReference type="InterPro" id="IPR013324">
    <property type="entry name" value="RNA_pol_sigma_r3/r4-like"/>
</dbReference>
<dbReference type="PANTHER" id="PTHR43133">
    <property type="entry name" value="RNA POLYMERASE ECF-TYPE SIGMA FACTO"/>
    <property type="match status" value="1"/>
</dbReference>
<evidence type="ECO:0000256" key="1">
    <source>
        <dbReference type="ARBA" id="ARBA00010641"/>
    </source>
</evidence>
<dbReference type="SUPFAM" id="SSF88946">
    <property type="entry name" value="Sigma2 domain of RNA polymerase sigma factors"/>
    <property type="match status" value="1"/>
</dbReference>
<gene>
    <name evidence="7" type="ORF">HMPREF1535_04453</name>
</gene>
<dbReference type="InterPro" id="IPR014284">
    <property type="entry name" value="RNA_pol_sigma-70_dom"/>
</dbReference>
<dbReference type="Pfam" id="PF04542">
    <property type="entry name" value="Sigma70_r2"/>
    <property type="match status" value="1"/>
</dbReference>
<protein>
    <submittedName>
        <fullName evidence="7">RNA polymerase sigma-70 factor</fullName>
    </submittedName>
</protein>
<dbReference type="NCBIfam" id="TIGR02937">
    <property type="entry name" value="sigma70-ECF"/>
    <property type="match status" value="1"/>
</dbReference>
<keyword evidence="2" id="KW-0805">Transcription regulation</keyword>
<organism evidence="7 8">
    <name type="scientific">Parabacteroides goldsteinii DSM 19448 = WAL 12034</name>
    <dbReference type="NCBI Taxonomy" id="927665"/>
    <lineage>
        <taxon>Bacteria</taxon>
        <taxon>Pseudomonadati</taxon>
        <taxon>Bacteroidota</taxon>
        <taxon>Bacteroidia</taxon>
        <taxon>Bacteroidales</taxon>
        <taxon>Tannerellaceae</taxon>
        <taxon>Parabacteroides</taxon>
    </lineage>
</organism>
<evidence type="ECO:0000256" key="2">
    <source>
        <dbReference type="ARBA" id="ARBA00023015"/>
    </source>
</evidence>
<proteinExistence type="inferred from homology"/>
<feature type="domain" description="RNA polymerase sigma factor 70 region 4 type 2" evidence="6">
    <location>
        <begin position="126"/>
        <end position="178"/>
    </location>
</feature>
<reference evidence="7 8" key="1">
    <citation type="submission" date="2013-04" db="EMBL/GenBank/DDBJ databases">
        <title>The Genome Sequence of Parabacteroides goldsteinii DSM 19448.</title>
        <authorList>
            <consortium name="The Broad Institute Genomics Platform"/>
            <person name="Earl A."/>
            <person name="Ward D."/>
            <person name="Feldgarden M."/>
            <person name="Gevers D."/>
            <person name="Martens E."/>
            <person name="Sakamoto M."/>
            <person name="Benno Y."/>
            <person name="Song Y."/>
            <person name="Liu C."/>
            <person name="Lee J."/>
            <person name="Bolanos M."/>
            <person name="Vaisanen M.L."/>
            <person name="Finegold S.M."/>
            <person name="Walker B."/>
            <person name="Young S."/>
            <person name="Zeng Q."/>
            <person name="Gargeya S."/>
            <person name="Fitzgerald M."/>
            <person name="Haas B."/>
            <person name="Abouelleil A."/>
            <person name="Allen A.W."/>
            <person name="Alvarado L."/>
            <person name="Arachchi H.M."/>
            <person name="Berlin A.M."/>
            <person name="Chapman S.B."/>
            <person name="Gainer-Dewar J."/>
            <person name="Goldberg J."/>
            <person name="Griggs A."/>
            <person name="Gujja S."/>
            <person name="Hansen M."/>
            <person name="Howarth C."/>
            <person name="Imamovic A."/>
            <person name="Ireland A."/>
            <person name="Larimer J."/>
            <person name="McCowan C."/>
            <person name="Murphy C."/>
            <person name="Pearson M."/>
            <person name="Poon T.W."/>
            <person name="Priest M."/>
            <person name="Roberts A."/>
            <person name="Saif S."/>
            <person name="Shea T."/>
            <person name="Sisk P."/>
            <person name="Sykes S."/>
            <person name="Wortman J."/>
            <person name="Nusbaum C."/>
            <person name="Birren B."/>
        </authorList>
    </citation>
    <scope>NUCLEOTIDE SEQUENCE [LARGE SCALE GENOMIC DNA]</scope>
    <source>
        <strain evidence="7 8">DSM 19448</strain>
    </source>
</reference>
<evidence type="ECO:0000256" key="3">
    <source>
        <dbReference type="ARBA" id="ARBA00023082"/>
    </source>
</evidence>
<dbReference type="Pfam" id="PF08281">
    <property type="entry name" value="Sigma70_r4_2"/>
    <property type="match status" value="1"/>
</dbReference>
<dbReference type="GO" id="GO:0006352">
    <property type="term" value="P:DNA-templated transcription initiation"/>
    <property type="evidence" value="ECO:0007669"/>
    <property type="project" value="InterPro"/>
</dbReference>